<keyword evidence="2 5" id="KW-0812">Transmembrane</keyword>
<feature type="transmembrane region" description="Helical" evidence="5">
    <location>
        <begin position="12"/>
        <end position="33"/>
    </location>
</feature>
<feature type="transmembrane region" description="Helical" evidence="5">
    <location>
        <begin position="74"/>
        <end position="95"/>
    </location>
</feature>
<feature type="domain" description="GtrA/DPMS transmembrane" evidence="6">
    <location>
        <begin position="14"/>
        <end position="97"/>
    </location>
</feature>
<feature type="transmembrane region" description="Helical" evidence="5">
    <location>
        <begin position="39"/>
        <end position="62"/>
    </location>
</feature>
<evidence type="ECO:0000256" key="2">
    <source>
        <dbReference type="ARBA" id="ARBA00022692"/>
    </source>
</evidence>
<evidence type="ECO:0000313" key="8">
    <source>
        <dbReference type="Proteomes" id="UP000276254"/>
    </source>
</evidence>
<evidence type="ECO:0000256" key="1">
    <source>
        <dbReference type="ARBA" id="ARBA00004141"/>
    </source>
</evidence>
<name>A0A494TBB9_SPHPE</name>
<evidence type="ECO:0000313" key="7">
    <source>
        <dbReference type="EMBL" id="AYJ86697.1"/>
    </source>
</evidence>
<evidence type="ECO:0000256" key="5">
    <source>
        <dbReference type="SAM" id="Phobius"/>
    </source>
</evidence>
<dbReference type="OrthoDB" id="7060875at2"/>
<keyword evidence="3 5" id="KW-1133">Transmembrane helix</keyword>
<feature type="transmembrane region" description="Helical" evidence="5">
    <location>
        <begin position="115"/>
        <end position="134"/>
    </location>
</feature>
<dbReference type="GO" id="GO:0016020">
    <property type="term" value="C:membrane"/>
    <property type="evidence" value="ECO:0007669"/>
    <property type="project" value="UniProtKB-SubCell"/>
</dbReference>
<evidence type="ECO:0000259" key="6">
    <source>
        <dbReference type="Pfam" id="PF04138"/>
    </source>
</evidence>
<keyword evidence="4 5" id="KW-0472">Membrane</keyword>
<proteinExistence type="predicted"/>
<gene>
    <name evidence="7" type="ORF">D3Y57_12935</name>
</gene>
<organism evidence="7 8">
    <name type="scientific">Sphingomonas paeninsulae</name>
    <dbReference type="NCBI Taxonomy" id="2319844"/>
    <lineage>
        <taxon>Bacteria</taxon>
        <taxon>Pseudomonadati</taxon>
        <taxon>Pseudomonadota</taxon>
        <taxon>Alphaproteobacteria</taxon>
        <taxon>Sphingomonadales</taxon>
        <taxon>Sphingomonadaceae</taxon>
        <taxon>Sphingomonas</taxon>
    </lineage>
</organism>
<sequence>MSPHVRFEPRRFARFIAVGGIAAGANIGARWLLSFAMTFEAAVALSYLVGMTMAFVLMRFLVFDLSERSVSTQFLRFTMVNAISFGQVWIVSVGLVRCVFPAAGFVWHDETVGHAIGVISPVVTSYLLHQRFSFAQSRDQRRRR</sequence>
<dbReference type="Proteomes" id="UP000276254">
    <property type="component" value="Chromosome"/>
</dbReference>
<accession>A0A494TBB9</accession>
<dbReference type="EMBL" id="CP032829">
    <property type="protein sequence ID" value="AYJ86697.1"/>
    <property type="molecule type" value="Genomic_DNA"/>
</dbReference>
<protein>
    <submittedName>
        <fullName evidence="7">GtrA family protein</fullName>
    </submittedName>
</protein>
<evidence type="ECO:0000256" key="4">
    <source>
        <dbReference type="ARBA" id="ARBA00023136"/>
    </source>
</evidence>
<evidence type="ECO:0000256" key="3">
    <source>
        <dbReference type="ARBA" id="ARBA00022989"/>
    </source>
</evidence>
<dbReference type="AlphaFoldDB" id="A0A494TBB9"/>
<dbReference type="KEGG" id="spha:D3Y57_12935"/>
<comment type="subcellular location">
    <subcellularLocation>
        <location evidence="1">Membrane</location>
        <topology evidence="1">Multi-pass membrane protein</topology>
    </subcellularLocation>
</comment>
<dbReference type="Pfam" id="PF04138">
    <property type="entry name" value="GtrA_DPMS_TM"/>
    <property type="match status" value="1"/>
</dbReference>
<keyword evidence="8" id="KW-1185">Reference proteome</keyword>
<dbReference type="GO" id="GO:0000271">
    <property type="term" value="P:polysaccharide biosynthetic process"/>
    <property type="evidence" value="ECO:0007669"/>
    <property type="project" value="InterPro"/>
</dbReference>
<reference evidence="7 8" key="1">
    <citation type="submission" date="2018-09" db="EMBL/GenBank/DDBJ databases">
        <title>Sphingomonas peninsula sp. nov., isolated from fildes peninsula, Antarctic soil.</title>
        <authorList>
            <person name="Yingchao G."/>
        </authorList>
    </citation>
    <scope>NUCLEOTIDE SEQUENCE [LARGE SCALE GENOMIC DNA]</scope>
    <source>
        <strain evidence="7 8">YZ-8</strain>
    </source>
</reference>
<dbReference type="InterPro" id="IPR007267">
    <property type="entry name" value="GtrA_DPMS_TM"/>
</dbReference>